<evidence type="ECO:0000313" key="2">
    <source>
        <dbReference type="EMBL" id="JAS47604.1"/>
    </source>
</evidence>
<reference evidence="2" key="1">
    <citation type="submission" date="2015-11" db="EMBL/GenBank/DDBJ databases">
        <title>De novo transcriptome assembly of four potential Pierce s Disease insect vectors from Arizona vineyards.</title>
        <authorList>
            <person name="Tassone E.E."/>
        </authorList>
    </citation>
    <scope>NUCLEOTIDE SEQUENCE</scope>
</reference>
<gene>
    <name evidence="2" type="ORF">g.9229</name>
</gene>
<organism evidence="2">
    <name type="scientific">Cuerna arida</name>
    <dbReference type="NCBI Taxonomy" id="1464854"/>
    <lineage>
        <taxon>Eukaryota</taxon>
        <taxon>Metazoa</taxon>
        <taxon>Ecdysozoa</taxon>
        <taxon>Arthropoda</taxon>
        <taxon>Hexapoda</taxon>
        <taxon>Insecta</taxon>
        <taxon>Pterygota</taxon>
        <taxon>Neoptera</taxon>
        <taxon>Paraneoptera</taxon>
        <taxon>Hemiptera</taxon>
        <taxon>Auchenorrhyncha</taxon>
        <taxon>Membracoidea</taxon>
        <taxon>Cicadellidae</taxon>
        <taxon>Cicadellinae</taxon>
        <taxon>Proconiini</taxon>
        <taxon>Cuerna</taxon>
    </lineage>
</organism>
<feature type="region of interest" description="Disordered" evidence="1">
    <location>
        <begin position="1"/>
        <end position="86"/>
    </location>
</feature>
<accession>A0A1B6FBX7</accession>
<proteinExistence type="predicted"/>
<protein>
    <submittedName>
        <fullName evidence="2">Uncharacterized protein</fullName>
    </submittedName>
</protein>
<feature type="compositionally biased region" description="Polar residues" evidence="1">
    <location>
        <begin position="1"/>
        <end position="36"/>
    </location>
</feature>
<name>A0A1B6FBX7_9HEMI</name>
<feature type="compositionally biased region" description="Basic and acidic residues" evidence="1">
    <location>
        <begin position="40"/>
        <end position="54"/>
    </location>
</feature>
<feature type="compositionally biased region" description="Polar residues" evidence="1">
    <location>
        <begin position="75"/>
        <end position="86"/>
    </location>
</feature>
<feature type="region of interest" description="Disordered" evidence="1">
    <location>
        <begin position="443"/>
        <end position="470"/>
    </location>
</feature>
<feature type="compositionally biased region" description="Basic and acidic residues" evidence="1">
    <location>
        <begin position="447"/>
        <end position="470"/>
    </location>
</feature>
<dbReference type="AlphaFoldDB" id="A0A1B6FBX7"/>
<sequence length="470" mass="52988">MTDYTVSPTKGSVFSNNTLQSRSKASYNVPQNSPCTSCKLKNEDKYMKNNGEKKSVKHKTPGQSQVLSNKKVKSRPSSVEQSGNLDKSPAITQISMFYEQQKLVEKKSQNVQEKNSATMIFKSDAKVISSTNAVVTQDVETNTDPEIYQPQNIWKNTPNSSIISMRTSKLEEEDGTSVIPHKTFNIQKMPSVNIRPGFTIHSGPKINIVASTSSVYKPKRRNTEFFDVVYPPNTLVSNDPLILVENERQLRVRDDHVEHVCGRHAFPSGKLIPGSQDVGLQETRTADNLSIQDKKTILLDLIKSVLEKVEKQAGKDKKNCCRLICSFPLLASVVNKIQVDCKSCVNILHRHLDRLIRLMKEELRSHKDLSEDHCCLLDETVQYLIVELELIQEENTNRQQLDSAPVTVFRHQENEETKISKKTVSFESIPGATVVAKNTQVLQKSNKSGDNKDQNVLKNQHENKSESVLK</sequence>
<dbReference type="EMBL" id="GECZ01022165">
    <property type="protein sequence ID" value="JAS47604.1"/>
    <property type="molecule type" value="Transcribed_RNA"/>
</dbReference>
<feature type="non-terminal residue" evidence="2">
    <location>
        <position position="470"/>
    </location>
</feature>
<evidence type="ECO:0000256" key="1">
    <source>
        <dbReference type="SAM" id="MobiDB-lite"/>
    </source>
</evidence>